<dbReference type="AlphaFoldDB" id="A0A0C9W703"/>
<name>A0A0C9W703_9AGAM</name>
<organism evidence="2 3">
    <name type="scientific">Hydnomerulius pinastri MD-312</name>
    <dbReference type="NCBI Taxonomy" id="994086"/>
    <lineage>
        <taxon>Eukaryota</taxon>
        <taxon>Fungi</taxon>
        <taxon>Dikarya</taxon>
        <taxon>Basidiomycota</taxon>
        <taxon>Agaricomycotina</taxon>
        <taxon>Agaricomycetes</taxon>
        <taxon>Agaricomycetidae</taxon>
        <taxon>Boletales</taxon>
        <taxon>Boletales incertae sedis</taxon>
        <taxon>Leucogyrophana</taxon>
    </lineage>
</organism>
<dbReference type="EMBL" id="KN839923">
    <property type="protein sequence ID" value="KIJ58596.1"/>
    <property type="molecule type" value="Genomic_DNA"/>
</dbReference>
<accession>A0A0C9W703</accession>
<proteinExistence type="predicted"/>
<keyword evidence="3" id="KW-1185">Reference proteome</keyword>
<evidence type="ECO:0000256" key="1">
    <source>
        <dbReference type="SAM" id="Coils"/>
    </source>
</evidence>
<feature type="coiled-coil region" evidence="1">
    <location>
        <begin position="172"/>
        <end position="199"/>
    </location>
</feature>
<gene>
    <name evidence="2" type="ORF">HYDPIDRAFT_171217</name>
</gene>
<evidence type="ECO:0000313" key="2">
    <source>
        <dbReference type="EMBL" id="KIJ58596.1"/>
    </source>
</evidence>
<reference evidence="2 3" key="1">
    <citation type="submission" date="2014-04" db="EMBL/GenBank/DDBJ databases">
        <title>Evolutionary Origins and Diversification of the Mycorrhizal Mutualists.</title>
        <authorList>
            <consortium name="DOE Joint Genome Institute"/>
            <consortium name="Mycorrhizal Genomics Consortium"/>
            <person name="Kohler A."/>
            <person name="Kuo A."/>
            <person name="Nagy L.G."/>
            <person name="Floudas D."/>
            <person name="Copeland A."/>
            <person name="Barry K.W."/>
            <person name="Cichocki N."/>
            <person name="Veneault-Fourrey C."/>
            <person name="LaButti K."/>
            <person name="Lindquist E.A."/>
            <person name="Lipzen A."/>
            <person name="Lundell T."/>
            <person name="Morin E."/>
            <person name="Murat C."/>
            <person name="Riley R."/>
            <person name="Ohm R."/>
            <person name="Sun H."/>
            <person name="Tunlid A."/>
            <person name="Henrissat B."/>
            <person name="Grigoriev I.V."/>
            <person name="Hibbett D.S."/>
            <person name="Martin F."/>
        </authorList>
    </citation>
    <scope>NUCLEOTIDE SEQUENCE [LARGE SCALE GENOMIC DNA]</scope>
    <source>
        <strain evidence="2 3">MD-312</strain>
    </source>
</reference>
<dbReference type="HOGENOM" id="CLU_1230093_0_0_1"/>
<keyword evidence="1" id="KW-0175">Coiled coil</keyword>
<protein>
    <submittedName>
        <fullName evidence="2">Uncharacterized protein</fullName>
    </submittedName>
</protein>
<sequence>MHTESILQRIERWKTQPPDEEERIEFLQTAIHSLADSGNVAVFKNAMKTFGDGVIKAATSFKRISDTFLDLVERYGDQFRELEKWENDWGGLRNHWDAIIGSSQSLATRSGIGYRWYDEFLLQKIQEAKTREDIARITQELKKFSLRRDIEWFRDGFYGYLDKEGTQVSEKARELRLAIEGLQKDILSLNEKIEDATTALEIAAWWGASICDFSRALLHVEPSRY</sequence>
<dbReference type="Proteomes" id="UP000053820">
    <property type="component" value="Unassembled WGS sequence"/>
</dbReference>
<evidence type="ECO:0000313" key="3">
    <source>
        <dbReference type="Proteomes" id="UP000053820"/>
    </source>
</evidence>